<organism evidence="2 3">
    <name type="scientific">Thioalkalivibrio sulfidiphilus (strain HL-EbGR7)</name>
    <dbReference type="NCBI Taxonomy" id="396588"/>
    <lineage>
        <taxon>Bacteria</taxon>
        <taxon>Pseudomonadati</taxon>
        <taxon>Pseudomonadota</taxon>
        <taxon>Gammaproteobacteria</taxon>
        <taxon>Chromatiales</taxon>
        <taxon>Ectothiorhodospiraceae</taxon>
        <taxon>Thioalkalivibrio</taxon>
    </lineage>
</organism>
<sequence>MSDPEIKQPEDKRAESYEAVRPFFEASFEQILAAGRGAREMAEFTLERLGDASLPHLQRFMNEVRAGQVKVKGLTQSAHDRIFGAQPSPEERERWIREAAYLRAQQRGFAGGSPEEDWHEAEKEVDARLAAELGLIGRGRRALESVASAAEREIEETYDLVRQWHARQGEAVKKARIPKVLGSKKAVAESSEATSGEKPLLTDPESPAVVANAQKVKAKTAQGKPAKGAKSKADKPVKDKAAKVKSDKPKKSKASAKRGKAVKAAEHPQ</sequence>
<feature type="compositionally biased region" description="Basic residues" evidence="1">
    <location>
        <begin position="250"/>
        <end position="261"/>
    </location>
</feature>
<accession>B8GLB4</accession>
<feature type="compositionally biased region" description="Basic and acidic residues" evidence="1">
    <location>
        <begin position="231"/>
        <end position="249"/>
    </location>
</feature>
<name>B8GLB4_THISH</name>
<dbReference type="Pfam" id="PF11154">
    <property type="entry name" value="DUF2934"/>
    <property type="match status" value="1"/>
</dbReference>
<proteinExistence type="predicted"/>
<dbReference type="InterPro" id="IPR021327">
    <property type="entry name" value="DUF2934"/>
</dbReference>
<dbReference type="EMBL" id="CP001339">
    <property type="protein sequence ID" value="ACL71632.1"/>
    <property type="molecule type" value="Genomic_DNA"/>
</dbReference>
<dbReference type="HOGENOM" id="CLU_1034190_0_0_6"/>
<dbReference type="Proteomes" id="UP000002383">
    <property type="component" value="Chromosome"/>
</dbReference>
<evidence type="ECO:0000313" key="3">
    <source>
        <dbReference type="Proteomes" id="UP000002383"/>
    </source>
</evidence>
<evidence type="ECO:0000256" key="1">
    <source>
        <dbReference type="SAM" id="MobiDB-lite"/>
    </source>
</evidence>
<reference evidence="2 3" key="1">
    <citation type="journal article" date="2011" name="Stand. Genomic Sci.">
        <title>Complete genome sequence of 'Thioalkalivibrio sulfidophilus' HL-EbGr7.</title>
        <authorList>
            <person name="Muyzer G."/>
            <person name="Sorokin D.Y."/>
            <person name="Mavromatis K."/>
            <person name="Lapidus A."/>
            <person name="Clum A."/>
            <person name="Ivanova N."/>
            <person name="Pati A."/>
            <person name="d'Haeseleer P."/>
            <person name="Woyke T."/>
            <person name="Kyrpides N.C."/>
        </authorList>
    </citation>
    <scope>NUCLEOTIDE SEQUENCE [LARGE SCALE GENOMIC DNA]</scope>
    <source>
        <strain evidence="2 3">HL-EbGR7</strain>
    </source>
</reference>
<feature type="compositionally biased region" description="Low complexity" evidence="1">
    <location>
        <begin position="208"/>
        <end position="221"/>
    </location>
</feature>
<dbReference type="AlphaFoldDB" id="B8GLB4"/>
<keyword evidence="3" id="KW-1185">Reference proteome</keyword>
<protein>
    <submittedName>
        <fullName evidence="2">Uncharacterized protein</fullName>
    </submittedName>
</protein>
<evidence type="ECO:0000313" key="2">
    <source>
        <dbReference type="EMBL" id="ACL71632.1"/>
    </source>
</evidence>
<gene>
    <name evidence="2" type="ordered locus">Tgr7_0535</name>
</gene>
<feature type="region of interest" description="Disordered" evidence="1">
    <location>
        <begin position="183"/>
        <end position="269"/>
    </location>
</feature>
<dbReference type="KEGG" id="tgr:Tgr7_0535"/>